<dbReference type="Gene3D" id="3.40.850.10">
    <property type="entry name" value="Kinesin motor domain"/>
    <property type="match status" value="1"/>
</dbReference>
<feature type="compositionally biased region" description="Basic and acidic residues" evidence="2">
    <location>
        <begin position="602"/>
        <end position="616"/>
    </location>
</feature>
<reference evidence="5 6" key="1">
    <citation type="submission" date="2019-07" db="EMBL/GenBank/DDBJ databases">
        <title>Genomics analysis of Aphanomyces spp. identifies a new class of oomycete effector associated with host adaptation.</title>
        <authorList>
            <person name="Gaulin E."/>
        </authorList>
    </citation>
    <scope>NUCLEOTIDE SEQUENCE [LARGE SCALE GENOMIC DNA]</scope>
    <source>
        <strain evidence="5 6">ATCC 201684</strain>
    </source>
</reference>
<comment type="caution">
    <text evidence="5">The sequence shown here is derived from an EMBL/GenBank/DDBJ whole genome shotgun (WGS) entry which is preliminary data.</text>
</comment>
<feature type="transmembrane region" description="Helical" evidence="3">
    <location>
        <begin position="626"/>
        <end position="647"/>
    </location>
</feature>
<dbReference type="GO" id="GO:0005875">
    <property type="term" value="C:microtubule associated complex"/>
    <property type="evidence" value="ECO:0007669"/>
    <property type="project" value="TreeGrafter"/>
</dbReference>
<feature type="compositionally biased region" description="Basic and acidic residues" evidence="2">
    <location>
        <begin position="578"/>
        <end position="595"/>
    </location>
</feature>
<accession>A0A6G0XC11</accession>
<dbReference type="InterPro" id="IPR036961">
    <property type="entry name" value="Kinesin_motor_dom_sf"/>
</dbReference>
<dbReference type="GO" id="GO:0007018">
    <property type="term" value="P:microtubule-based movement"/>
    <property type="evidence" value="ECO:0007669"/>
    <property type="project" value="InterPro"/>
</dbReference>
<dbReference type="Proteomes" id="UP000481153">
    <property type="component" value="Unassembled WGS sequence"/>
</dbReference>
<dbReference type="PRINTS" id="PR00380">
    <property type="entry name" value="KINESINHEAVY"/>
</dbReference>
<feature type="region of interest" description="Disordered" evidence="2">
    <location>
        <begin position="1"/>
        <end position="71"/>
    </location>
</feature>
<evidence type="ECO:0000313" key="5">
    <source>
        <dbReference type="EMBL" id="KAF0737686.1"/>
    </source>
</evidence>
<evidence type="ECO:0000313" key="6">
    <source>
        <dbReference type="Proteomes" id="UP000481153"/>
    </source>
</evidence>
<dbReference type="InterPro" id="IPR027640">
    <property type="entry name" value="Kinesin-like_fam"/>
</dbReference>
<dbReference type="GO" id="GO:0003777">
    <property type="term" value="F:microtubule motor activity"/>
    <property type="evidence" value="ECO:0007669"/>
    <property type="project" value="InterPro"/>
</dbReference>
<dbReference type="EMBL" id="VJMJ01000083">
    <property type="protein sequence ID" value="KAF0737686.1"/>
    <property type="molecule type" value="Genomic_DNA"/>
</dbReference>
<feature type="compositionally biased region" description="Polar residues" evidence="2">
    <location>
        <begin position="55"/>
        <end position="69"/>
    </location>
</feature>
<dbReference type="Pfam" id="PF00225">
    <property type="entry name" value="Kinesin"/>
    <property type="match status" value="1"/>
</dbReference>
<dbReference type="PANTHER" id="PTHR47969">
    <property type="entry name" value="CHROMOSOME-ASSOCIATED KINESIN KIF4A-RELATED"/>
    <property type="match status" value="1"/>
</dbReference>
<keyword evidence="3" id="KW-0472">Membrane</keyword>
<keyword evidence="3" id="KW-1133">Transmembrane helix</keyword>
<dbReference type="SUPFAM" id="SSF52540">
    <property type="entry name" value="P-loop containing nucleoside triphosphate hydrolases"/>
    <property type="match status" value="1"/>
</dbReference>
<feature type="binding site" evidence="1">
    <location>
        <begin position="157"/>
        <end position="164"/>
    </location>
    <ligand>
        <name>ATP</name>
        <dbReference type="ChEBI" id="CHEBI:30616"/>
    </ligand>
</feature>
<evidence type="ECO:0000256" key="1">
    <source>
        <dbReference type="PROSITE-ProRule" id="PRU00283"/>
    </source>
</evidence>
<organism evidence="5 6">
    <name type="scientific">Aphanomyces euteiches</name>
    <dbReference type="NCBI Taxonomy" id="100861"/>
    <lineage>
        <taxon>Eukaryota</taxon>
        <taxon>Sar</taxon>
        <taxon>Stramenopiles</taxon>
        <taxon>Oomycota</taxon>
        <taxon>Saprolegniomycetes</taxon>
        <taxon>Saprolegniales</taxon>
        <taxon>Verrucalvaceae</taxon>
        <taxon>Aphanomyces</taxon>
    </lineage>
</organism>
<protein>
    <recommendedName>
        <fullName evidence="4">Kinesin motor domain-containing protein</fullName>
    </recommendedName>
</protein>
<dbReference type="InterPro" id="IPR027417">
    <property type="entry name" value="P-loop_NTPase"/>
</dbReference>
<feature type="domain" description="Kinesin motor" evidence="4">
    <location>
        <begin position="76"/>
        <end position="396"/>
    </location>
</feature>
<dbReference type="PROSITE" id="PS50067">
    <property type="entry name" value="KINESIN_MOTOR_2"/>
    <property type="match status" value="1"/>
</dbReference>
<dbReference type="GO" id="GO:0005524">
    <property type="term" value="F:ATP binding"/>
    <property type="evidence" value="ECO:0007669"/>
    <property type="project" value="UniProtKB-UniRule"/>
</dbReference>
<evidence type="ECO:0000256" key="2">
    <source>
        <dbReference type="SAM" id="MobiDB-lite"/>
    </source>
</evidence>
<dbReference type="SMART" id="SM00129">
    <property type="entry name" value="KISc"/>
    <property type="match status" value="1"/>
</dbReference>
<evidence type="ECO:0000259" key="4">
    <source>
        <dbReference type="PROSITE" id="PS50067"/>
    </source>
</evidence>
<dbReference type="InterPro" id="IPR001752">
    <property type="entry name" value="Kinesin_motor_dom"/>
</dbReference>
<keyword evidence="6" id="KW-1185">Reference proteome</keyword>
<dbReference type="GO" id="GO:0008017">
    <property type="term" value="F:microtubule binding"/>
    <property type="evidence" value="ECO:0007669"/>
    <property type="project" value="InterPro"/>
</dbReference>
<keyword evidence="1" id="KW-0505">Motor protein</keyword>
<sequence>MPATSKLRRESPLSISARKPPGRYASMSSSSSSILSPPASSSRSHSLNNAKLHRSNSSPPKLSQVNHSSGGIPVSRVQTFVRLRPSKSAPSWLTCHSMRSGRVVVDVQHQKHAEKKQFVVDQVFPGGATQEQVFHDVGVSLVDNLVAGINGSLFAYGQSASGKTHTLLGELTRESDERGVVVRMLDLLFERLDETAADYDCRCSFVEIYHDKIFDLLDGHGVDPKPLREDTARQLVYVDGLTFKPVDSAVAAFDILVAGVKTRKALGRVSSRSHTIFSVVLARKTGSLAGKRTTAVLHCVDLAGSEKPHALERANKDMMQINKSLSSLGNVIGALGDVSNGVKRHVPYRDCKLTFLLRDALGGNSTTTVLATVTAEDKWINETIATLQFAERVKHVTAPVAWNECEPSVEIASVATTESWSEEDECQGEELTASSCGEWDGAVAVAATEEIETRQCEPVDTNQSEPHVHVGEVLAIDEKNTVSKLKEHAESMEEHDEECQGALGRSLLSRVVLRTVDAMPAKPTAKSAAAVILGETSQDREEGRSIDGMMEDELDQVLAIAGVLQRRRSPLPTSFHRQPVEKCDDSSTATEKRDSATQMDPLVDKPIDSPRDESHPNVRGLPIETAVALLAIGICVGGCAVGLVSYLRQQK</sequence>
<gene>
    <name evidence="5" type="ORF">Ae201684_006351</name>
</gene>
<dbReference type="GO" id="GO:0051231">
    <property type="term" value="P:spindle elongation"/>
    <property type="evidence" value="ECO:0007669"/>
    <property type="project" value="TreeGrafter"/>
</dbReference>
<feature type="region of interest" description="Disordered" evidence="2">
    <location>
        <begin position="569"/>
        <end position="618"/>
    </location>
</feature>
<proteinExistence type="inferred from homology"/>
<name>A0A6G0XC11_9STRA</name>
<dbReference type="GO" id="GO:0007052">
    <property type="term" value="P:mitotic spindle organization"/>
    <property type="evidence" value="ECO:0007669"/>
    <property type="project" value="TreeGrafter"/>
</dbReference>
<keyword evidence="1" id="KW-0547">Nucleotide-binding</keyword>
<dbReference type="VEuPathDB" id="FungiDB:AeMF1_002551"/>
<comment type="similarity">
    <text evidence="1">Belongs to the TRAFAC class myosin-kinesin ATPase superfamily. Kinesin family.</text>
</comment>
<evidence type="ECO:0000256" key="3">
    <source>
        <dbReference type="SAM" id="Phobius"/>
    </source>
</evidence>
<feature type="compositionally biased region" description="Low complexity" evidence="2">
    <location>
        <begin position="26"/>
        <end position="46"/>
    </location>
</feature>
<dbReference type="PANTHER" id="PTHR47969:SF29">
    <property type="entry name" value="KINESIN-LIKE PROTEIN"/>
    <property type="match status" value="1"/>
</dbReference>
<keyword evidence="3" id="KW-0812">Transmembrane</keyword>
<keyword evidence="1" id="KW-0067">ATP-binding</keyword>
<dbReference type="AlphaFoldDB" id="A0A6G0XC11"/>